<proteinExistence type="predicted"/>
<evidence type="ECO:0000313" key="1">
    <source>
        <dbReference type="EMBL" id="KAJ8678601.1"/>
    </source>
</evidence>
<dbReference type="Proteomes" id="UP001239111">
    <property type="component" value="Chromosome 2"/>
</dbReference>
<dbReference type="EMBL" id="CM056742">
    <property type="protein sequence ID" value="KAJ8678601.1"/>
    <property type="molecule type" value="Genomic_DNA"/>
</dbReference>
<protein>
    <submittedName>
        <fullName evidence="1">Uncharacterized protein</fullName>
    </submittedName>
</protein>
<sequence>MRDRGALQQQGQAESADEQGRDEQQHRREQAALSSGPVVVPASGARASPVLAVAPAAGPAAGRVLAEANGAAEPHAAVHAWRHVRKLRQARRLKQPMVTIIDASLLVPVADGCIYLWVTHRRCIVVEGTKYIYGSSQFERLLSDRYHPGARR</sequence>
<keyword evidence="2" id="KW-1185">Reference proteome</keyword>
<reference evidence="1" key="1">
    <citation type="submission" date="2023-04" db="EMBL/GenBank/DDBJ databases">
        <title>A chromosome-level genome assembly of the parasitoid wasp Eretmocerus hayati.</title>
        <authorList>
            <person name="Zhong Y."/>
            <person name="Liu S."/>
            <person name="Liu Y."/>
        </authorList>
    </citation>
    <scope>NUCLEOTIDE SEQUENCE</scope>
    <source>
        <strain evidence="1">ZJU_SS_LIU_2023</strain>
    </source>
</reference>
<evidence type="ECO:0000313" key="2">
    <source>
        <dbReference type="Proteomes" id="UP001239111"/>
    </source>
</evidence>
<name>A0ACC2P6E6_9HYME</name>
<accession>A0ACC2P6E6</accession>
<gene>
    <name evidence="1" type="ORF">QAD02_014388</name>
</gene>
<organism evidence="1 2">
    <name type="scientific">Eretmocerus hayati</name>
    <dbReference type="NCBI Taxonomy" id="131215"/>
    <lineage>
        <taxon>Eukaryota</taxon>
        <taxon>Metazoa</taxon>
        <taxon>Ecdysozoa</taxon>
        <taxon>Arthropoda</taxon>
        <taxon>Hexapoda</taxon>
        <taxon>Insecta</taxon>
        <taxon>Pterygota</taxon>
        <taxon>Neoptera</taxon>
        <taxon>Endopterygota</taxon>
        <taxon>Hymenoptera</taxon>
        <taxon>Apocrita</taxon>
        <taxon>Proctotrupomorpha</taxon>
        <taxon>Chalcidoidea</taxon>
        <taxon>Aphelinidae</taxon>
        <taxon>Aphelininae</taxon>
        <taxon>Eretmocerus</taxon>
    </lineage>
</organism>
<comment type="caution">
    <text evidence="1">The sequence shown here is derived from an EMBL/GenBank/DDBJ whole genome shotgun (WGS) entry which is preliminary data.</text>
</comment>